<organism evidence="2 4">
    <name type="scientific">Cellulomonas cellasea</name>
    <dbReference type="NCBI Taxonomy" id="43670"/>
    <lineage>
        <taxon>Bacteria</taxon>
        <taxon>Bacillati</taxon>
        <taxon>Actinomycetota</taxon>
        <taxon>Actinomycetes</taxon>
        <taxon>Micrococcales</taxon>
        <taxon>Cellulomonadaceae</taxon>
        <taxon>Cellulomonas</taxon>
    </lineage>
</organism>
<reference evidence="3" key="3">
    <citation type="submission" date="2020-08" db="EMBL/GenBank/DDBJ databases">
        <authorList>
            <person name="Partida-Martinez L."/>
            <person name="Huntemann M."/>
            <person name="Clum A."/>
            <person name="Wang J."/>
            <person name="Palaniappan K."/>
            <person name="Ritter S."/>
            <person name="Chen I.-M."/>
            <person name="Stamatis D."/>
            <person name="Reddy T."/>
            <person name="O'Malley R."/>
            <person name="Daum C."/>
            <person name="Shapiro N."/>
            <person name="Ivanova N."/>
            <person name="Kyrpides N."/>
            <person name="Woyke T."/>
        </authorList>
    </citation>
    <scope>NUCLEOTIDE SEQUENCE [LARGE SCALE GENOMIC DNA]</scope>
    <source>
        <strain evidence="3">RAS26</strain>
    </source>
</reference>
<reference evidence="3" key="2">
    <citation type="submission" date="2020-08" db="EMBL/GenBank/DDBJ databases">
        <title>The Agave Microbiome: Exploring the role of microbial communities in plant adaptations to desert environments.</title>
        <authorList>
            <person name="Partida-Martinez L.P."/>
        </authorList>
    </citation>
    <scope>NUCLEOTIDE SEQUENCE [LARGE SCALE GENOMIC DNA]</scope>
    <source>
        <strain evidence="3">RAS26</strain>
    </source>
</reference>
<name>A0A4Y3KTZ9_9CELL</name>
<evidence type="ECO:0000256" key="1">
    <source>
        <dbReference type="SAM" id="MobiDB-lite"/>
    </source>
</evidence>
<gene>
    <name evidence="2" type="ORF">CCE01nite_15110</name>
    <name evidence="3" type="ORF">FHR80_003345</name>
</gene>
<proteinExistence type="predicted"/>
<accession>A0A4Y3KTZ9</accession>
<dbReference type="Proteomes" id="UP000518206">
    <property type="component" value="Unassembled WGS sequence"/>
</dbReference>
<dbReference type="AlphaFoldDB" id="A0A4Y3KTZ9"/>
<keyword evidence="4" id="KW-1185">Reference proteome</keyword>
<reference evidence="2" key="1">
    <citation type="submission" date="2019-06" db="EMBL/GenBank/DDBJ databases">
        <title>Whole genome shotgun sequence of Cellulomonas cellasea NBRC 3753.</title>
        <authorList>
            <person name="Hosoyama A."/>
            <person name="Uohara A."/>
            <person name="Ohji S."/>
            <person name="Ichikawa N."/>
        </authorList>
    </citation>
    <scope>NUCLEOTIDE SEQUENCE [LARGE SCALE GENOMIC DNA]</scope>
    <source>
        <strain evidence="2">NBRC 3753</strain>
    </source>
</reference>
<dbReference type="EMBL" id="BJLR01000016">
    <property type="protein sequence ID" value="GEA87562.1"/>
    <property type="molecule type" value="Genomic_DNA"/>
</dbReference>
<sequence>MNRRYHRPPTWPPAPEGWTPPKGWIPDPGWPRAPRGWVFWTDEPEVEVPNTIAGFFTIPTQRRAVEEWAWQDVRSRV</sequence>
<comment type="caution">
    <text evidence="2">The sequence shown here is derived from an EMBL/GenBank/DDBJ whole genome shotgun (WGS) entry which is preliminary data.</text>
</comment>
<dbReference type="Proteomes" id="UP000317046">
    <property type="component" value="Unassembled WGS sequence"/>
</dbReference>
<dbReference type="EMBL" id="JACHVX010000005">
    <property type="protein sequence ID" value="MBB2924412.1"/>
    <property type="molecule type" value="Genomic_DNA"/>
</dbReference>
<protein>
    <submittedName>
        <fullName evidence="2">Uncharacterized protein</fullName>
    </submittedName>
</protein>
<feature type="region of interest" description="Disordered" evidence="1">
    <location>
        <begin position="1"/>
        <end position="26"/>
    </location>
</feature>
<dbReference type="RefSeq" id="WP_141372140.1">
    <property type="nucleotide sequence ID" value="NZ_BJLR01000016.1"/>
</dbReference>
<evidence type="ECO:0000313" key="3">
    <source>
        <dbReference type="EMBL" id="MBB2924412.1"/>
    </source>
</evidence>
<evidence type="ECO:0000313" key="2">
    <source>
        <dbReference type="EMBL" id="GEA87562.1"/>
    </source>
</evidence>
<evidence type="ECO:0000313" key="4">
    <source>
        <dbReference type="Proteomes" id="UP000317046"/>
    </source>
</evidence>